<dbReference type="NCBIfam" id="TIGR01783">
    <property type="entry name" value="TonB-siderophor"/>
    <property type="match status" value="1"/>
</dbReference>
<dbReference type="InterPro" id="IPR036942">
    <property type="entry name" value="Beta-barrel_TonB_sf"/>
</dbReference>
<evidence type="ECO:0000256" key="6">
    <source>
        <dbReference type="ARBA" id="ARBA00023077"/>
    </source>
</evidence>
<dbReference type="Gene3D" id="2.40.170.20">
    <property type="entry name" value="TonB-dependent receptor, beta-barrel domain"/>
    <property type="match status" value="1"/>
</dbReference>
<feature type="domain" description="TonB-dependent receptor plug" evidence="14">
    <location>
        <begin position="99"/>
        <end position="198"/>
    </location>
</feature>
<name>A0ABR6REZ2_9BURK</name>
<dbReference type="InterPro" id="IPR037066">
    <property type="entry name" value="Plug_dom_sf"/>
</dbReference>
<feature type="region of interest" description="Disordered" evidence="12">
    <location>
        <begin position="46"/>
        <end position="66"/>
    </location>
</feature>
<dbReference type="EMBL" id="JACHKZ010000008">
    <property type="protein sequence ID" value="MBB6577712.1"/>
    <property type="molecule type" value="Genomic_DNA"/>
</dbReference>
<keyword evidence="8 15" id="KW-0675">Receptor</keyword>
<keyword evidence="5 10" id="KW-0812">Transmembrane</keyword>
<feature type="compositionally biased region" description="Low complexity" evidence="12">
    <location>
        <begin position="46"/>
        <end position="57"/>
    </location>
</feature>
<evidence type="ECO:0000256" key="12">
    <source>
        <dbReference type="SAM" id="MobiDB-lite"/>
    </source>
</evidence>
<dbReference type="Pfam" id="PF00593">
    <property type="entry name" value="TonB_dep_Rec_b-barrel"/>
    <property type="match status" value="1"/>
</dbReference>
<evidence type="ECO:0000259" key="14">
    <source>
        <dbReference type="Pfam" id="PF07715"/>
    </source>
</evidence>
<dbReference type="PROSITE" id="PS52016">
    <property type="entry name" value="TONB_DEPENDENT_REC_3"/>
    <property type="match status" value="1"/>
</dbReference>
<evidence type="ECO:0000259" key="13">
    <source>
        <dbReference type="Pfam" id="PF00593"/>
    </source>
</evidence>
<protein>
    <submittedName>
        <fullName evidence="15">Iron complex outermembrane receptor protein</fullName>
    </submittedName>
</protein>
<keyword evidence="7 10" id="KW-0472">Membrane</keyword>
<evidence type="ECO:0000256" key="7">
    <source>
        <dbReference type="ARBA" id="ARBA00023136"/>
    </source>
</evidence>
<dbReference type="InterPro" id="IPR012910">
    <property type="entry name" value="Plug_dom"/>
</dbReference>
<dbReference type="InterPro" id="IPR010105">
    <property type="entry name" value="TonB_sidphr_rcpt"/>
</dbReference>
<accession>A0ABR6REZ2</accession>
<keyword evidence="3 10" id="KW-0813">Transport</keyword>
<evidence type="ECO:0000256" key="1">
    <source>
        <dbReference type="ARBA" id="ARBA00004571"/>
    </source>
</evidence>
<evidence type="ECO:0000313" key="16">
    <source>
        <dbReference type="Proteomes" id="UP000562492"/>
    </source>
</evidence>
<evidence type="ECO:0000256" key="2">
    <source>
        <dbReference type="ARBA" id="ARBA00009810"/>
    </source>
</evidence>
<comment type="caution">
    <text evidence="15">The sequence shown here is derived from an EMBL/GenBank/DDBJ whole genome shotgun (WGS) entry which is preliminary data.</text>
</comment>
<keyword evidence="6 11" id="KW-0798">TonB box</keyword>
<evidence type="ECO:0000313" key="15">
    <source>
        <dbReference type="EMBL" id="MBB6577712.1"/>
    </source>
</evidence>
<dbReference type="Proteomes" id="UP000562492">
    <property type="component" value="Unassembled WGS sequence"/>
</dbReference>
<evidence type="ECO:0000256" key="4">
    <source>
        <dbReference type="ARBA" id="ARBA00022452"/>
    </source>
</evidence>
<dbReference type="Pfam" id="PF07715">
    <property type="entry name" value="Plug"/>
    <property type="match status" value="1"/>
</dbReference>
<keyword evidence="9 10" id="KW-0998">Cell outer membrane</keyword>
<keyword evidence="16" id="KW-1185">Reference proteome</keyword>
<reference evidence="15 16" key="1">
    <citation type="submission" date="2020-08" db="EMBL/GenBank/DDBJ databases">
        <title>Functional genomics of gut bacteria from endangered species of beetles.</title>
        <authorList>
            <person name="Carlos-Shanley C."/>
        </authorList>
    </citation>
    <scope>NUCLEOTIDE SEQUENCE [LARGE SCALE GENOMIC DNA]</scope>
    <source>
        <strain evidence="15 16">S00124</strain>
    </source>
</reference>
<dbReference type="InterPro" id="IPR000531">
    <property type="entry name" value="Beta-barrel_TonB"/>
</dbReference>
<dbReference type="SUPFAM" id="SSF56935">
    <property type="entry name" value="Porins"/>
    <property type="match status" value="1"/>
</dbReference>
<dbReference type="PANTHER" id="PTHR32552:SF84">
    <property type="entry name" value="TONB-DEPENDENT RECEPTOR-RELATED"/>
    <property type="match status" value="1"/>
</dbReference>
<evidence type="ECO:0000256" key="8">
    <source>
        <dbReference type="ARBA" id="ARBA00023170"/>
    </source>
</evidence>
<comment type="subcellular location">
    <subcellularLocation>
        <location evidence="1 10">Cell outer membrane</location>
        <topology evidence="1 10">Multi-pass membrane protein</topology>
    </subcellularLocation>
</comment>
<evidence type="ECO:0000256" key="3">
    <source>
        <dbReference type="ARBA" id="ARBA00022448"/>
    </source>
</evidence>
<feature type="domain" description="TonB-dependent receptor-like beta-barrel" evidence="13">
    <location>
        <begin position="298"/>
        <end position="727"/>
    </location>
</feature>
<organism evidence="15 16">
    <name type="scientific">Comamonas odontotermitis</name>
    <dbReference type="NCBI Taxonomy" id="379895"/>
    <lineage>
        <taxon>Bacteria</taxon>
        <taxon>Pseudomonadati</taxon>
        <taxon>Pseudomonadota</taxon>
        <taxon>Betaproteobacteria</taxon>
        <taxon>Burkholderiales</taxon>
        <taxon>Comamonadaceae</taxon>
        <taxon>Comamonas</taxon>
    </lineage>
</organism>
<gene>
    <name evidence="15" type="ORF">HNP33_001769</name>
</gene>
<dbReference type="Gene3D" id="2.170.130.10">
    <property type="entry name" value="TonB-dependent receptor, plug domain"/>
    <property type="match status" value="1"/>
</dbReference>
<sequence>MSSLISVAAPPAPARTALRAPHGAAFSALRVAVWMALGTLPFAASAQSPSQSHSASSLDAPAREAELPAVTVQGSAERPNGTLNLGAPAATGSRLGLTVRDTPAAVTVVDRATIEERGASNTQEMLKSIPGVTAHDAPGNVGVSWRGFGGSSLNQLFNGINVQYGIAARPVDSWIYDRVEAIGGASSFLYGAGGVGGTINIITKLAERSDFSEGQLRLGSHATKEASIGINRRVTGDGTGAGDHYLRFDLNHRNAHGWTQGTRAEATQLATSLLSDLGGGVTHTLAYEAQHERVDRPYWGTPLRNPTAGALQIDPGTRFKNYNSQDGLYAQRVQWLRSLTDWRVNDQLQLKNTFYAYDALRDYRNVEVYRFNPDNTAVLRSSPLLQRHQQRLVGNRIDGQYQGELAGLRSEWAFGLDVSVNRQTRFPNSLSTTVSTVDPYDFSTEHFFDIPGMTPGFRPDRENRVTTVALYAENRTQLAPTLHLVSALRHERIDLDLTNRREVTAANPAEFSRGYQPTTGRLALVWDVAPGANLYAQYATAADPPSGVLTTASFADVRNNSALTTGRQVELGSKLDFWQGKGTATVALYHLQRNNIATQDPNQPSQTLLVGQQSSRGVELAMGLQPTRAWSVQGNVALVDAQYDDFTQGGISLAGKTPTNTPRVVANLWTSYHAGPQWQFNAGLRHVGRVYADAANTQTWSAYTLLDLGASYQWSRNATVVARVRNVTDKVYAANVGTMAYLGAPRTADVTLRVRF</sequence>
<dbReference type="InterPro" id="IPR039426">
    <property type="entry name" value="TonB-dep_rcpt-like"/>
</dbReference>
<evidence type="ECO:0000256" key="9">
    <source>
        <dbReference type="ARBA" id="ARBA00023237"/>
    </source>
</evidence>
<comment type="similarity">
    <text evidence="2 10 11">Belongs to the TonB-dependent receptor family.</text>
</comment>
<dbReference type="PANTHER" id="PTHR32552">
    <property type="entry name" value="FERRICHROME IRON RECEPTOR-RELATED"/>
    <property type="match status" value="1"/>
</dbReference>
<evidence type="ECO:0000256" key="10">
    <source>
        <dbReference type="PROSITE-ProRule" id="PRU01360"/>
    </source>
</evidence>
<evidence type="ECO:0000256" key="11">
    <source>
        <dbReference type="RuleBase" id="RU003357"/>
    </source>
</evidence>
<proteinExistence type="inferred from homology"/>
<evidence type="ECO:0000256" key="5">
    <source>
        <dbReference type="ARBA" id="ARBA00022692"/>
    </source>
</evidence>
<dbReference type="CDD" id="cd01347">
    <property type="entry name" value="ligand_gated_channel"/>
    <property type="match status" value="1"/>
</dbReference>
<keyword evidence="4 10" id="KW-1134">Transmembrane beta strand</keyword>